<feature type="compositionally biased region" description="Polar residues" evidence="1">
    <location>
        <begin position="54"/>
        <end position="86"/>
    </location>
</feature>
<evidence type="ECO:0000313" key="3">
    <source>
        <dbReference type="Proteomes" id="UP000267430"/>
    </source>
</evidence>
<protein>
    <submittedName>
        <fullName evidence="2">Uncharacterized protein</fullName>
    </submittedName>
</protein>
<evidence type="ECO:0000313" key="2">
    <source>
        <dbReference type="EMBL" id="RUQ27216.1"/>
    </source>
</evidence>
<dbReference type="EMBL" id="RYZZ01000029">
    <property type="protein sequence ID" value="RUQ27216.1"/>
    <property type="molecule type" value="Genomic_DNA"/>
</dbReference>
<dbReference type="OrthoDB" id="2884040at2"/>
<sequence>MAKSKNSLLGIAALGTAAYLFRNKSSRDKVMNKIQSLVTPERREKIMDQVRTFTGTNSSTEKYTPQNNNEKEPNSQALSTADTMDQQTHKFLEPDKKDEVTEVKVTK</sequence>
<feature type="compositionally biased region" description="Basic and acidic residues" evidence="1">
    <location>
        <begin position="87"/>
        <end position="107"/>
    </location>
</feature>
<proteinExistence type="predicted"/>
<dbReference type="RefSeq" id="WP_126866205.1">
    <property type="nucleotide sequence ID" value="NZ_JAUSTX010000011.1"/>
</dbReference>
<organism evidence="2 3">
    <name type="scientific">Peribacillus cavernae</name>
    <dbReference type="NCBI Taxonomy" id="1674310"/>
    <lineage>
        <taxon>Bacteria</taxon>
        <taxon>Bacillati</taxon>
        <taxon>Bacillota</taxon>
        <taxon>Bacilli</taxon>
        <taxon>Bacillales</taxon>
        <taxon>Bacillaceae</taxon>
        <taxon>Peribacillus</taxon>
    </lineage>
</organism>
<dbReference type="AlphaFoldDB" id="A0A433HFS5"/>
<keyword evidence="3" id="KW-1185">Reference proteome</keyword>
<accession>A0A433HFS5</accession>
<gene>
    <name evidence="2" type="ORF">ELQ35_16675</name>
</gene>
<dbReference type="Proteomes" id="UP000267430">
    <property type="component" value="Unassembled WGS sequence"/>
</dbReference>
<comment type="caution">
    <text evidence="2">The sequence shown here is derived from an EMBL/GenBank/DDBJ whole genome shotgun (WGS) entry which is preliminary data.</text>
</comment>
<name>A0A433HFS5_9BACI</name>
<reference evidence="2 3" key="1">
    <citation type="submission" date="2018-12" db="EMBL/GenBank/DDBJ databases">
        <title>Bacillus chawlae sp. nov., Bacillus glennii sp. nov., and Bacillus saganii sp. nov. Isolated from the Vehicle Assembly Building at Kennedy Space Center where the Viking Spacecraft were Assembled.</title>
        <authorList>
            <person name="Seuylemezian A."/>
            <person name="Vaishampayan P."/>
        </authorList>
    </citation>
    <scope>NUCLEOTIDE SEQUENCE [LARGE SCALE GENOMIC DNA]</scope>
    <source>
        <strain evidence="2 3">L5</strain>
    </source>
</reference>
<evidence type="ECO:0000256" key="1">
    <source>
        <dbReference type="SAM" id="MobiDB-lite"/>
    </source>
</evidence>
<feature type="region of interest" description="Disordered" evidence="1">
    <location>
        <begin position="54"/>
        <end position="107"/>
    </location>
</feature>